<evidence type="ECO:0000256" key="6">
    <source>
        <dbReference type="ARBA" id="ARBA00022692"/>
    </source>
</evidence>
<dbReference type="Proteomes" id="UP000321917">
    <property type="component" value="Unassembled WGS sequence"/>
</dbReference>
<dbReference type="EMBL" id="VOLR01000006">
    <property type="protein sequence ID" value="TWX61230.1"/>
    <property type="molecule type" value="Genomic_DNA"/>
</dbReference>
<feature type="transmembrane region" description="Helical" evidence="11">
    <location>
        <begin position="15"/>
        <end position="36"/>
    </location>
</feature>
<comment type="subcellular location">
    <subcellularLocation>
        <location evidence="1">Cell inner membrane</location>
        <topology evidence="1">Single-pass membrane protein</topology>
    </subcellularLocation>
</comment>
<dbReference type="SUPFAM" id="SSF103054">
    <property type="entry name" value="General secretion pathway protein M, EpsM"/>
    <property type="match status" value="1"/>
</dbReference>
<dbReference type="RefSeq" id="WP_146798785.1">
    <property type="nucleotide sequence ID" value="NZ_VOLP01000007.1"/>
</dbReference>
<evidence type="ECO:0000256" key="7">
    <source>
        <dbReference type="ARBA" id="ARBA00022927"/>
    </source>
</evidence>
<comment type="similarity">
    <text evidence="2 10">Belongs to the GSP M family.</text>
</comment>
<dbReference type="Proteomes" id="UP000321525">
    <property type="component" value="Unassembled WGS sequence"/>
</dbReference>
<keyword evidence="5 10" id="KW-0997">Cell inner membrane</keyword>
<evidence type="ECO:0000256" key="3">
    <source>
        <dbReference type="ARBA" id="ARBA00022448"/>
    </source>
</evidence>
<evidence type="ECO:0000256" key="2">
    <source>
        <dbReference type="ARBA" id="ARBA00010637"/>
    </source>
</evidence>
<reference evidence="13 15" key="1">
    <citation type="submission" date="2019-07" db="EMBL/GenBank/DDBJ databases">
        <title>Genomes of sea-ice associated Colwellia species.</title>
        <authorList>
            <person name="Bowman J.P."/>
        </authorList>
    </citation>
    <scope>NUCLEOTIDE SEQUENCE [LARGE SCALE GENOMIC DNA]</scope>
    <source>
        <strain evidence="12 14">ACAM 607</strain>
        <strain evidence="13 15">IC036</strain>
    </source>
</reference>
<dbReference type="InterPro" id="IPR023229">
    <property type="entry name" value="T2SS_M_periplasmic_sf"/>
</dbReference>
<organism evidence="13 15">
    <name type="scientific">Colwellia hornerae</name>
    <dbReference type="NCBI Taxonomy" id="89402"/>
    <lineage>
        <taxon>Bacteria</taxon>
        <taxon>Pseudomonadati</taxon>
        <taxon>Pseudomonadota</taxon>
        <taxon>Gammaproteobacteria</taxon>
        <taxon>Alteromonadales</taxon>
        <taxon>Colwelliaceae</taxon>
        <taxon>Colwellia</taxon>
    </lineage>
</organism>
<accession>A0A5C6QG53</accession>
<keyword evidence="3 10" id="KW-0813">Transport</keyword>
<keyword evidence="4 10" id="KW-1003">Cell membrane</keyword>
<dbReference type="Pfam" id="PF04612">
    <property type="entry name" value="T2SSM"/>
    <property type="match status" value="1"/>
</dbReference>
<dbReference type="PIRSF" id="PIRSF006291">
    <property type="entry name" value="GspM"/>
    <property type="match status" value="1"/>
</dbReference>
<dbReference type="InterPro" id="IPR007690">
    <property type="entry name" value="T2SS_GspM"/>
</dbReference>
<dbReference type="OrthoDB" id="6624834at2"/>
<comment type="function">
    <text evidence="10">Inner membrane component of the type II secretion system required for the energy-dependent secretion of extracellular factors such as proteases and toxins from the periplasm.</text>
</comment>
<evidence type="ECO:0000313" key="14">
    <source>
        <dbReference type="Proteomes" id="UP000321525"/>
    </source>
</evidence>
<keyword evidence="9 10" id="KW-0472">Membrane</keyword>
<proteinExistence type="inferred from homology"/>
<dbReference type="AlphaFoldDB" id="A0A5C6QG53"/>
<protein>
    <recommendedName>
        <fullName evidence="10">Type II secretion system protein M</fullName>
        <shortName evidence="10">T2SS protein M</shortName>
    </recommendedName>
    <alternativeName>
        <fullName evidence="10">General secretion pathway protein M</fullName>
    </alternativeName>
</protein>
<keyword evidence="6 11" id="KW-0812">Transmembrane</keyword>
<dbReference type="GO" id="GO:0015627">
    <property type="term" value="C:type II protein secretion system complex"/>
    <property type="evidence" value="ECO:0007669"/>
    <property type="project" value="InterPro"/>
</dbReference>
<evidence type="ECO:0000256" key="11">
    <source>
        <dbReference type="SAM" id="Phobius"/>
    </source>
</evidence>
<dbReference type="EMBL" id="VOLQ01000012">
    <property type="protein sequence ID" value="TWX67723.1"/>
    <property type="molecule type" value="Genomic_DNA"/>
</dbReference>
<dbReference type="Gene3D" id="3.30.1360.100">
    <property type="entry name" value="General secretion pathway protein M, EpsM"/>
    <property type="match status" value="1"/>
</dbReference>
<dbReference type="GO" id="GO:0005886">
    <property type="term" value="C:plasma membrane"/>
    <property type="evidence" value="ECO:0007669"/>
    <property type="project" value="UniProtKB-SubCell"/>
</dbReference>
<name>A0A5C6QG53_9GAMM</name>
<evidence type="ECO:0000256" key="10">
    <source>
        <dbReference type="PIRNR" id="PIRNR006291"/>
    </source>
</evidence>
<dbReference type="GO" id="GO:0015628">
    <property type="term" value="P:protein secretion by the type II secretion system"/>
    <property type="evidence" value="ECO:0007669"/>
    <property type="project" value="InterPro"/>
</dbReference>
<sequence length="156" mass="17843">MKTWWQQLKSSEQRLVAMTSFVVVLFLFYSAVWQPLVTNTDKTQQKIVRQQALYTWVQENTQRYQQSQKRVATSASNASISSIVNSSAGRNNISIARLQPQGEDLQVWIDEVPFTQLLSWLEFLANNEGLLVKSIDLSKADRNGVVRVRRLQLGKG</sequence>
<evidence type="ECO:0000313" key="13">
    <source>
        <dbReference type="EMBL" id="TWX67723.1"/>
    </source>
</evidence>
<evidence type="ECO:0000313" key="12">
    <source>
        <dbReference type="EMBL" id="TWX61230.1"/>
    </source>
</evidence>
<comment type="caution">
    <text evidence="13">The sequence shown here is derived from an EMBL/GenBank/DDBJ whole genome shotgun (WGS) entry which is preliminary data.</text>
</comment>
<keyword evidence="14" id="KW-1185">Reference proteome</keyword>
<keyword evidence="7 10" id="KW-0653">Protein transport</keyword>
<evidence type="ECO:0000256" key="8">
    <source>
        <dbReference type="ARBA" id="ARBA00022989"/>
    </source>
</evidence>
<gene>
    <name evidence="12" type="ORF">ESZ26_05665</name>
    <name evidence="13" type="ORF">ESZ27_08375</name>
</gene>
<evidence type="ECO:0000256" key="5">
    <source>
        <dbReference type="ARBA" id="ARBA00022519"/>
    </source>
</evidence>
<evidence type="ECO:0000313" key="15">
    <source>
        <dbReference type="Proteomes" id="UP000321917"/>
    </source>
</evidence>
<evidence type="ECO:0000256" key="9">
    <source>
        <dbReference type="ARBA" id="ARBA00023136"/>
    </source>
</evidence>
<evidence type="ECO:0000256" key="4">
    <source>
        <dbReference type="ARBA" id="ARBA00022475"/>
    </source>
</evidence>
<evidence type="ECO:0000256" key="1">
    <source>
        <dbReference type="ARBA" id="ARBA00004377"/>
    </source>
</evidence>
<keyword evidence="8 11" id="KW-1133">Transmembrane helix</keyword>